<protein>
    <submittedName>
        <fullName evidence="1">GD10574</fullName>
    </submittedName>
</protein>
<proteinExistence type="predicted"/>
<reference evidence="1 2" key="1">
    <citation type="journal article" date="2007" name="Nature">
        <title>Evolution of genes and genomes on the Drosophila phylogeny.</title>
        <authorList>
            <consortium name="Drosophila 12 Genomes Consortium"/>
            <person name="Clark A.G."/>
            <person name="Eisen M.B."/>
            <person name="Smith D.R."/>
            <person name="Bergman C.M."/>
            <person name="Oliver B."/>
            <person name="Markow T.A."/>
            <person name="Kaufman T.C."/>
            <person name="Kellis M."/>
            <person name="Gelbart W."/>
            <person name="Iyer V.N."/>
            <person name="Pollard D.A."/>
            <person name="Sackton T.B."/>
            <person name="Larracuente A.M."/>
            <person name="Singh N.D."/>
            <person name="Abad J.P."/>
            <person name="Abt D.N."/>
            <person name="Adryan B."/>
            <person name="Aguade M."/>
            <person name="Akashi H."/>
            <person name="Anderson W.W."/>
            <person name="Aquadro C.F."/>
            <person name="Ardell D.H."/>
            <person name="Arguello R."/>
            <person name="Artieri C.G."/>
            <person name="Barbash D.A."/>
            <person name="Barker D."/>
            <person name="Barsanti P."/>
            <person name="Batterham P."/>
            <person name="Batzoglou S."/>
            <person name="Begun D."/>
            <person name="Bhutkar A."/>
            <person name="Blanco E."/>
            <person name="Bosak S.A."/>
            <person name="Bradley R.K."/>
            <person name="Brand A.D."/>
            <person name="Brent M.R."/>
            <person name="Brooks A.N."/>
            <person name="Brown R.H."/>
            <person name="Butlin R.K."/>
            <person name="Caggese C."/>
            <person name="Calvi B.R."/>
            <person name="Bernardo de Carvalho A."/>
            <person name="Caspi A."/>
            <person name="Castrezana S."/>
            <person name="Celniker S.E."/>
            <person name="Chang J.L."/>
            <person name="Chapple C."/>
            <person name="Chatterji S."/>
            <person name="Chinwalla A."/>
            <person name="Civetta A."/>
            <person name="Clifton S.W."/>
            <person name="Comeron J.M."/>
            <person name="Costello J.C."/>
            <person name="Coyne J.A."/>
            <person name="Daub J."/>
            <person name="David R.G."/>
            <person name="Delcher A.L."/>
            <person name="Delehaunty K."/>
            <person name="Do C.B."/>
            <person name="Ebling H."/>
            <person name="Edwards K."/>
            <person name="Eickbush T."/>
            <person name="Evans J.D."/>
            <person name="Filipski A."/>
            <person name="Findeiss S."/>
            <person name="Freyhult E."/>
            <person name="Fulton L."/>
            <person name="Fulton R."/>
            <person name="Garcia A.C."/>
            <person name="Gardiner A."/>
            <person name="Garfield D.A."/>
            <person name="Garvin B.E."/>
            <person name="Gibson G."/>
            <person name="Gilbert D."/>
            <person name="Gnerre S."/>
            <person name="Godfrey J."/>
            <person name="Good R."/>
            <person name="Gotea V."/>
            <person name="Gravely B."/>
            <person name="Greenberg A.J."/>
            <person name="Griffiths-Jones S."/>
            <person name="Gross S."/>
            <person name="Guigo R."/>
            <person name="Gustafson E.A."/>
            <person name="Haerty W."/>
            <person name="Hahn M.W."/>
            <person name="Halligan D.L."/>
            <person name="Halpern A.L."/>
            <person name="Halter G.M."/>
            <person name="Han M.V."/>
            <person name="Heger A."/>
            <person name="Hillier L."/>
            <person name="Hinrichs A.S."/>
            <person name="Holmes I."/>
            <person name="Hoskins R.A."/>
            <person name="Hubisz M.J."/>
            <person name="Hultmark D."/>
            <person name="Huntley M.A."/>
            <person name="Jaffe D.B."/>
            <person name="Jagadeeshan S."/>
            <person name="Jeck W.R."/>
            <person name="Johnson J."/>
            <person name="Jones C.D."/>
            <person name="Jordan W.C."/>
            <person name="Karpen G.H."/>
            <person name="Kataoka E."/>
            <person name="Keightley P.D."/>
            <person name="Kheradpour P."/>
            <person name="Kirkness E.F."/>
            <person name="Koerich L.B."/>
            <person name="Kristiansen K."/>
            <person name="Kudrna D."/>
            <person name="Kulathinal R.J."/>
            <person name="Kumar S."/>
            <person name="Kwok R."/>
            <person name="Lander E."/>
            <person name="Langley C.H."/>
            <person name="Lapoint R."/>
            <person name="Lazzaro B.P."/>
            <person name="Lee S.J."/>
            <person name="Levesque L."/>
            <person name="Li R."/>
            <person name="Lin C.F."/>
            <person name="Lin M.F."/>
            <person name="Lindblad-Toh K."/>
            <person name="Llopart A."/>
            <person name="Long M."/>
            <person name="Low L."/>
            <person name="Lozovsky E."/>
            <person name="Lu J."/>
            <person name="Luo M."/>
            <person name="Machado C.A."/>
            <person name="Makalowski W."/>
            <person name="Marzo M."/>
            <person name="Matsuda M."/>
            <person name="Matzkin L."/>
            <person name="McAllister B."/>
            <person name="McBride C.S."/>
            <person name="McKernan B."/>
            <person name="McKernan K."/>
            <person name="Mendez-Lago M."/>
            <person name="Minx P."/>
            <person name="Mollenhauer M.U."/>
            <person name="Montooth K."/>
            <person name="Mount S.M."/>
            <person name="Mu X."/>
            <person name="Myers E."/>
            <person name="Negre B."/>
            <person name="Newfeld S."/>
            <person name="Nielsen R."/>
            <person name="Noor M.A."/>
            <person name="O'Grady P."/>
            <person name="Pachter L."/>
            <person name="Papaceit M."/>
            <person name="Parisi M.J."/>
            <person name="Parisi M."/>
            <person name="Parts L."/>
            <person name="Pedersen J.S."/>
            <person name="Pesole G."/>
            <person name="Phillippy A.M."/>
            <person name="Ponting C.P."/>
            <person name="Pop M."/>
            <person name="Porcelli D."/>
            <person name="Powell J.R."/>
            <person name="Prohaska S."/>
            <person name="Pruitt K."/>
            <person name="Puig M."/>
            <person name="Quesneville H."/>
            <person name="Ram K.R."/>
            <person name="Rand D."/>
            <person name="Rasmussen M.D."/>
            <person name="Reed L.K."/>
            <person name="Reenan R."/>
            <person name="Reily A."/>
            <person name="Remington K.A."/>
            <person name="Rieger T.T."/>
            <person name="Ritchie M.G."/>
            <person name="Robin C."/>
            <person name="Rogers Y.H."/>
            <person name="Rohde C."/>
            <person name="Rozas J."/>
            <person name="Rubenfield M.J."/>
            <person name="Ruiz A."/>
            <person name="Russo S."/>
            <person name="Salzberg S.L."/>
            <person name="Sanchez-Gracia A."/>
            <person name="Saranga D.J."/>
            <person name="Sato H."/>
            <person name="Schaeffer S.W."/>
            <person name="Schatz M.C."/>
            <person name="Schlenke T."/>
            <person name="Schwartz R."/>
            <person name="Segarra C."/>
            <person name="Singh R.S."/>
            <person name="Sirot L."/>
            <person name="Sirota M."/>
            <person name="Sisneros N.B."/>
            <person name="Smith C.D."/>
            <person name="Smith T.F."/>
            <person name="Spieth J."/>
            <person name="Stage D.E."/>
            <person name="Stark A."/>
            <person name="Stephan W."/>
            <person name="Strausberg R.L."/>
            <person name="Strempel S."/>
            <person name="Sturgill D."/>
            <person name="Sutton G."/>
            <person name="Sutton G.G."/>
            <person name="Tao W."/>
            <person name="Teichmann S."/>
            <person name="Tobari Y.N."/>
            <person name="Tomimura Y."/>
            <person name="Tsolas J.M."/>
            <person name="Valente V.L."/>
            <person name="Venter E."/>
            <person name="Venter J.C."/>
            <person name="Vicario S."/>
            <person name="Vieira F.G."/>
            <person name="Vilella A.J."/>
            <person name="Villasante A."/>
            <person name="Walenz B."/>
            <person name="Wang J."/>
            <person name="Wasserman M."/>
            <person name="Watts T."/>
            <person name="Wilson D."/>
            <person name="Wilson R.K."/>
            <person name="Wing R.A."/>
            <person name="Wolfner M.F."/>
            <person name="Wong A."/>
            <person name="Wong G.K."/>
            <person name="Wu C.I."/>
            <person name="Wu G."/>
            <person name="Yamamoto D."/>
            <person name="Yang H.P."/>
            <person name="Yang S.P."/>
            <person name="Yorke J.A."/>
            <person name="Yoshida K."/>
            <person name="Zdobnov E."/>
            <person name="Zhang P."/>
            <person name="Zhang Y."/>
            <person name="Zimin A.V."/>
            <person name="Baldwin J."/>
            <person name="Abdouelleil A."/>
            <person name="Abdulkadir J."/>
            <person name="Abebe A."/>
            <person name="Abera B."/>
            <person name="Abreu J."/>
            <person name="Acer S.C."/>
            <person name="Aftuck L."/>
            <person name="Alexander A."/>
            <person name="An P."/>
            <person name="Anderson E."/>
            <person name="Anderson S."/>
            <person name="Arachi H."/>
            <person name="Azer M."/>
            <person name="Bachantsang P."/>
            <person name="Barry A."/>
            <person name="Bayul T."/>
            <person name="Berlin A."/>
            <person name="Bessette D."/>
            <person name="Bloom T."/>
            <person name="Blye J."/>
            <person name="Boguslavskiy L."/>
            <person name="Bonnet C."/>
            <person name="Boukhgalter B."/>
            <person name="Bourzgui I."/>
            <person name="Brown A."/>
            <person name="Cahill P."/>
            <person name="Channer S."/>
            <person name="Cheshatsang Y."/>
            <person name="Chuda L."/>
            <person name="Citroen M."/>
            <person name="Collymore A."/>
            <person name="Cooke P."/>
            <person name="Costello M."/>
            <person name="D'Aco K."/>
            <person name="Daza R."/>
            <person name="De Haan G."/>
            <person name="DeGray S."/>
            <person name="DeMaso C."/>
            <person name="Dhargay N."/>
            <person name="Dooley K."/>
            <person name="Dooley E."/>
            <person name="Doricent M."/>
            <person name="Dorje P."/>
            <person name="Dorjee K."/>
            <person name="Dupes A."/>
            <person name="Elong R."/>
            <person name="Falk J."/>
            <person name="Farina A."/>
            <person name="Faro S."/>
            <person name="Ferguson D."/>
            <person name="Fisher S."/>
            <person name="Foley C.D."/>
            <person name="Franke A."/>
            <person name="Friedrich D."/>
            <person name="Gadbois L."/>
            <person name="Gearin G."/>
            <person name="Gearin C.R."/>
            <person name="Giannoukos G."/>
            <person name="Goode T."/>
            <person name="Graham J."/>
            <person name="Grandbois E."/>
            <person name="Grewal S."/>
            <person name="Gyaltsen K."/>
            <person name="Hafez N."/>
            <person name="Hagos B."/>
            <person name="Hall J."/>
            <person name="Henson C."/>
            <person name="Hollinger A."/>
            <person name="Honan T."/>
            <person name="Huard M.D."/>
            <person name="Hughes L."/>
            <person name="Hurhula B."/>
            <person name="Husby M.E."/>
            <person name="Kamat A."/>
            <person name="Kanga B."/>
            <person name="Kashin S."/>
            <person name="Khazanovich D."/>
            <person name="Kisner P."/>
            <person name="Lance K."/>
            <person name="Lara M."/>
            <person name="Lee W."/>
            <person name="Lennon N."/>
            <person name="Letendre F."/>
            <person name="LeVine R."/>
            <person name="Lipovsky A."/>
            <person name="Liu X."/>
            <person name="Liu J."/>
            <person name="Liu S."/>
            <person name="Lokyitsang T."/>
            <person name="Lokyitsang Y."/>
            <person name="Lubonja R."/>
            <person name="Lui A."/>
            <person name="MacDonald P."/>
            <person name="Magnisalis V."/>
            <person name="Maru K."/>
            <person name="Matthews C."/>
            <person name="McCusker W."/>
            <person name="McDonough S."/>
            <person name="Mehta T."/>
            <person name="Meldrim J."/>
            <person name="Meneus L."/>
            <person name="Mihai O."/>
            <person name="Mihalev A."/>
            <person name="Mihova T."/>
            <person name="Mittelman R."/>
            <person name="Mlenga V."/>
            <person name="Montmayeur A."/>
            <person name="Mulrain L."/>
            <person name="Navidi A."/>
            <person name="Naylor J."/>
            <person name="Negash T."/>
            <person name="Nguyen T."/>
            <person name="Nguyen N."/>
            <person name="Nicol R."/>
            <person name="Norbu C."/>
            <person name="Norbu N."/>
            <person name="Novod N."/>
            <person name="O'Neill B."/>
            <person name="Osman S."/>
            <person name="Markiewicz E."/>
            <person name="Oyono O.L."/>
            <person name="Patti C."/>
            <person name="Phunkhang P."/>
            <person name="Pierre F."/>
            <person name="Priest M."/>
            <person name="Raghuraman S."/>
            <person name="Rege F."/>
            <person name="Reyes R."/>
            <person name="Rise C."/>
            <person name="Rogov P."/>
            <person name="Ross K."/>
            <person name="Ryan E."/>
            <person name="Settipalli S."/>
            <person name="Shea T."/>
            <person name="Sherpa N."/>
            <person name="Shi L."/>
            <person name="Shih D."/>
            <person name="Sparrow T."/>
            <person name="Spaulding J."/>
            <person name="Stalker J."/>
            <person name="Stange-Thomann N."/>
            <person name="Stavropoulos S."/>
            <person name="Stone C."/>
            <person name="Strader C."/>
            <person name="Tesfaye S."/>
            <person name="Thomson T."/>
            <person name="Thoulutsang Y."/>
            <person name="Thoulutsang D."/>
            <person name="Topham K."/>
            <person name="Topping I."/>
            <person name="Tsamla T."/>
            <person name="Vassiliev H."/>
            <person name="Vo A."/>
            <person name="Wangchuk T."/>
            <person name="Wangdi T."/>
            <person name="Weiand M."/>
            <person name="Wilkinson J."/>
            <person name="Wilson A."/>
            <person name="Yadav S."/>
            <person name="Young G."/>
            <person name="Yu Q."/>
            <person name="Zembek L."/>
            <person name="Zhong D."/>
            <person name="Zimmer A."/>
            <person name="Zwirko Z."/>
            <person name="Jaffe D.B."/>
            <person name="Alvarez P."/>
            <person name="Brockman W."/>
            <person name="Butler J."/>
            <person name="Chin C."/>
            <person name="Gnerre S."/>
            <person name="Grabherr M."/>
            <person name="Kleber M."/>
            <person name="Mauceli E."/>
            <person name="MacCallum I."/>
        </authorList>
    </citation>
    <scope>NUCLEOTIDE SEQUENCE [LARGE SCALE GENOMIC DNA]</scope>
    <source>
        <strain evidence="2">white501</strain>
    </source>
</reference>
<dbReference type="AlphaFoldDB" id="B4QFU0"/>
<dbReference type="STRING" id="7240.B4QFU0"/>
<sequence>MFLFFKRTPVVTDLDLIQQVLIKDIHPSMIFEEPRHSALFQNFIVTNSKLAKKLRMKILRDDLTDFFLSAVKNTVDYRLKNCIERNDFMDQLIELRMEFI</sequence>
<name>B4QFU0_DROSI</name>
<evidence type="ECO:0000313" key="1">
    <source>
        <dbReference type="EMBL" id="EDX06196.1"/>
    </source>
</evidence>
<dbReference type="EMBL" id="CM000362">
    <property type="protein sequence ID" value="EDX06196.1"/>
    <property type="molecule type" value="Genomic_DNA"/>
</dbReference>
<organism evidence="1 2">
    <name type="scientific">Drosophila simulans</name>
    <name type="common">Fruit fly</name>
    <dbReference type="NCBI Taxonomy" id="7240"/>
    <lineage>
        <taxon>Eukaryota</taxon>
        <taxon>Metazoa</taxon>
        <taxon>Ecdysozoa</taxon>
        <taxon>Arthropoda</taxon>
        <taxon>Hexapoda</taxon>
        <taxon>Insecta</taxon>
        <taxon>Pterygota</taxon>
        <taxon>Neoptera</taxon>
        <taxon>Endopterygota</taxon>
        <taxon>Diptera</taxon>
        <taxon>Brachycera</taxon>
        <taxon>Muscomorpha</taxon>
        <taxon>Ephydroidea</taxon>
        <taxon>Drosophilidae</taxon>
        <taxon>Drosophila</taxon>
        <taxon>Sophophora</taxon>
    </lineage>
</organism>
<keyword evidence="2" id="KW-1185">Reference proteome</keyword>
<evidence type="ECO:0000313" key="2">
    <source>
        <dbReference type="Proteomes" id="UP000000304"/>
    </source>
</evidence>
<dbReference type="HOGENOM" id="CLU_2308942_0_0_1"/>
<gene>
    <name evidence="1" type="primary">Dsim\GD10574</name>
    <name evidence="1" type="ORF">Dsim_GD10574</name>
</gene>
<accession>B4QFU0</accession>
<dbReference type="Proteomes" id="UP000000304">
    <property type="component" value="Chromosome 2R"/>
</dbReference>